<dbReference type="PANTHER" id="PTHR45648">
    <property type="entry name" value="GDSL LIPASE/ACYLHYDROLASE FAMILY PROTEIN (AFU_ORTHOLOGUE AFUA_4G14700)"/>
    <property type="match status" value="1"/>
</dbReference>
<dbReference type="SUPFAM" id="SSF103515">
    <property type="entry name" value="Autotransporter"/>
    <property type="match status" value="1"/>
</dbReference>
<dbReference type="RefSeq" id="WP_140869125.1">
    <property type="nucleotide sequence ID" value="NZ_RCZK01000003.1"/>
</dbReference>
<proteinExistence type="predicted"/>
<evidence type="ECO:0000259" key="3">
    <source>
        <dbReference type="PROSITE" id="PS51208"/>
    </source>
</evidence>
<dbReference type="InterPro" id="IPR005546">
    <property type="entry name" value="Autotransporte_beta"/>
</dbReference>
<dbReference type="OrthoDB" id="5292073at2"/>
<keyword evidence="5" id="KW-1185">Reference proteome</keyword>
<dbReference type="GO" id="GO:0006629">
    <property type="term" value="P:lipid metabolic process"/>
    <property type="evidence" value="ECO:0007669"/>
    <property type="project" value="InterPro"/>
</dbReference>
<dbReference type="Proteomes" id="UP000318413">
    <property type="component" value="Unassembled WGS sequence"/>
</dbReference>
<dbReference type="PROSITE" id="PS51208">
    <property type="entry name" value="AUTOTRANSPORTER"/>
    <property type="match status" value="1"/>
</dbReference>
<keyword evidence="1" id="KW-0378">Hydrolase</keyword>
<dbReference type="PROSITE" id="PS01098">
    <property type="entry name" value="LIPASE_GDSL_SER"/>
    <property type="match status" value="1"/>
</dbReference>
<feature type="domain" description="Autotransporter" evidence="3">
    <location>
        <begin position="327"/>
        <end position="605"/>
    </location>
</feature>
<reference evidence="4 5" key="1">
    <citation type="journal article" date="2019" name="Environ. Microbiol.">
        <title>Species interactions and distinct microbial communities in high Arctic permafrost affected cryosols are associated with the CH4 and CO2 gas fluxes.</title>
        <authorList>
            <person name="Altshuler I."/>
            <person name="Hamel J."/>
            <person name="Turney S."/>
            <person name="Magnuson E."/>
            <person name="Levesque R."/>
            <person name="Greer C."/>
            <person name="Whyte L.G."/>
        </authorList>
    </citation>
    <scope>NUCLEOTIDE SEQUENCE [LARGE SCALE GENOMIC DNA]</scope>
    <source>
        <strain evidence="4 5">S5.1</strain>
    </source>
</reference>
<gene>
    <name evidence="4" type="ORF">EAH84_05820</name>
</gene>
<accession>A0A502CPQ4</accession>
<organism evidence="4 5">
    <name type="scientific">Sphingomonas oligophenolica</name>
    <dbReference type="NCBI Taxonomy" id="301154"/>
    <lineage>
        <taxon>Bacteria</taxon>
        <taxon>Pseudomonadati</taxon>
        <taxon>Pseudomonadota</taxon>
        <taxon>Alphaproteobacteria</taxon>
        <taxon>Sphingomonadales</taxon>
        <taxon>Sphingomonadaceae</taxon>
        <taxon>Sphingomonas</taxon>
    </lineage>
</organism>
<dbReference type="InterPro" id="IPR036709">
    <property type="entry name" value="Autotransporte_beta_dom_sf"/>
</dbReference>
<dbReference type="InterPro" id="IPR036514">
    <property type="entry name" value="SGNH_hydro_sf"/>
</dbReference>
<dbReference type="InterPro" id="IPR008265">
    <property type="entry name" value="Lipase_GDSL_AS"/>
</dbReference>
<dbReference type="PANTHER" id="PTHR45648:SF22">
    <property type="entry name" value="GDSL LIPASE_ACYLHYDROLASE FAMILY PROTEIN (AFU_ORTHOLOGUE AFUA_4G14700)"/>
    <property type="match status" value="1"/>
</dbReference>
<dbReference type="GO" id="GO:0016298">
    <property type="term" value="F:lipase activity"/>
    <property type="evidence" value="ECO:0007669"/>
    <property type="project" value="InterPro"/>
</dbReference>
<comment type="caution">
    <text evidence="4">The sequence shown here is derived from an EMBL/GenBank/DDBJ whole genome shotgun (WGS) entry which is preliminary data.</text>
</comment>
<dbReference type="Gene3D" id="3.40.50.1110">
    <property type="entry name" value="SGNH hydrolase"/>
    <property type="match status" value="1"/>
</dbReference>
<dbReference type="InterPro" id="IPR001087">
    <property type="entry name" value="GDSL"/>
</dbReference>
<evidence type="ECO:0000313" key="4">
    <source>
        <dbReference type="EMBL" id="TPG13691.1"/>
    </source>
</evidence>
<dbReference type="SUPFAM" id="SSF52266">
    <property type="entry name" value="SGNH hydrolase"/>
    <property type="match status" value="1"/>
</dbReference>
<dbReference type="EMBL" id="RCZK01000003">
    <property type="protein sequence ID" value="TPG13691.1"/>
    <property type="molecule type" value="Genomic_DNA"/>
</dbReference>
<feature type="signal peptide" evidence="2">
    <location>
        <begin position="1"/>
        <end position="22"/>
    </location>
</feature>
<sequence length="605" mass="62756">MLRCSRALLPLLLVSVATPALAQTQPQARAGTTATAAKEPVDRIIVFGDSLADGGFFVPLIPNLPAGAGSFTTNPDPVAPEVMAARLGIDLKTAYGTTAAIGTNYAIGGARVTAANGASIPIASQLSGYLARGGTFGPRDLVYIQGGGNDYFAYNALGANNDAILTTAATQLAAVVQRAQAAGAQRIVTLAVQSGGAPALQLFNRTYAAALAGANVNALYFDTNKLFNEIVANAAAFGITNVTGQACTVSSSLFCTQATLVSPNANRTYVLADSVHPSGIVQEIQGNAIASLVRAPEQVAGLGYAAQSMFRAQRDLIEGAERGNAARADQRLALFGSVGYHYYSKTGSNQVIGITERGFAATLGADLSLNDTSGIGIAGGYGDGHGDFSLGTGSYRAKTWTVNGYARAGVGPFRVIADGTYGRINYDRISRRVQLGPVSRTNRGETDGDYVAGRVSAAVDLFRAAGVGVGPDVAVQYEKLTIDGYAEGGTTSTDVAFGRQRIQGWTGRAGMVARALPGSPVGFFARADYERNFTDDPRRFTITPAGAPISYTTSVTRADREYMSYAMGVDGQLIGPLSARAGVSGYALRDDRDIVTAFAGLSMAF</sequence>
<name>A0A502CPQ4_9SPHN</name>
<dbReference type="Pfam" id="PF03797">
    <property type="entry name" value="Autotransporter"/>
    <property type="match status" value="1"/>
</dbReference>
<dbReference type="InterPro" id="IPR051058">
    <property type="entry name" value="GDSL_Est/Lipase"/>
</dbReference>
<dbReference type="Pfam" id="PF00657">
    <property type="entry name" value="Lipase_GDSL"/>
    <property type="match status" value="1"/>
</dbReference>
<evidence type="ECO:0000313" key="5">
    <source>
        <dbReference type="Proteomes" id="UP000318413"/>
    </source>
</evidence>
<evidence type="ECO:0000256" key="1">
    <source>
        <dbReference type="ARBA" id="ARBA00022801"/>
    </source>
</evidence>
<keyword evidence="2" id="KW-0732">Signal</keyword>
<dbReference type="AlphaFoldDB" id="A0A502CPQ4"/>
<evidence type="ECO:0000256" key="2">
    <source>
        <dbReference type="SAM" id="SignalP"/>
    </source>
</evidence>
<dbReference type="Gene3D" id="2.40.128.130">
    <property type="entry name" value="Autotransporter beta-domain"/>
    <property type="match status" value="1"/>
</dbReference>
<dbReference type="SMART" id="SM00869">
    <property type="entry name" value="Autotransporter"/>
    <property type="match status" value="1"/>
</dbReference>
<protein>
    <submittedName>
        <fullName evidence="4">Autotransporter domain-containing protein</fullName>
    </submittedName>
</protein>
<feature type="chain" id="PRO_5021438860" evidence="2">
    <location>
        <begin position="23"/>
        <end position="605"/>
    </location>
</feature>